<gene>
    <name evidence="1" type="ORF">N4T19_03105</name>
</gene>
<dbReference type="RefSeq" id="WP_260719433.1">
    <property type="nucleotide sequence ID" value="NZ_CP104377.1"/>
</dbReference>
<name>A0ABY6A0B4_9BURK</name>
<dbReference type="EMBL" id="CP104377">
    <property type="protein sequence ID" value="UXC19128.1"/>
    <property type="molecule type" value="Genomic_DNA"/>
</dbReference>
<proteinExistence type="predicted"/>
<protein>
    <submittedName>
        <fullName evidence="1">Uncharacterized protein</fullName>
    </submittedName>
</protein>
<organism evidence="1 2">
    <name type="scientific">Comamonas squillarum</name>
    <dbReference type="NCBI Taxonomy" id="2977320"/>
    <lineage>
        <taxon>Bacteria</taxon>
        <taxon>Pseudomonadati</taxon>
        <taxon>Pseudomonadota</taxon>
        <taxon>Betaproteobacteria</taxon>
        <taxon>Burkholderiales</taxon>
        <taxon>Comamonadaceae</taxon>
        <taxon>Comamonas</taxon>
    </lineage>
</organism>
<reference evidence="1" key="1">
    <citation type="submission" date="2022-09" db="EMBL/GenBank/DDBJ databases">
        <title>Bacterial diversity in gut of crayfish and pufferfish.</title>
        <authorList>
            <person name="Huang Y."/>
        </authorList>
    </citation>
    <scope>NUCLEOTIDE SEQUENCE</scope>
    <source>
        <strain evidence="1">PR12</strain>
    </source>
</reference>
<accession>A0ABY6A0B4</accession>
<evidence type="ECO:0000313" key="2">
    <source>
        <dbReference type="Proteomes" id="UP001058290"/>
    </source>
</evidence>
<evidence type="ECO:0000313" key="1">
    <source>
        <dbReference type="EMBL" id="UXC19128.1"/>
    </source>
</evidence>
<keyword evidence="2" id="KW-1185">Reference proteome</keyword>
<sequence length="96" mass="11119">MNDLSIQRALARGQRRWDDMEPDDDDPPVSMAVHMELVDKFFKLEEQKARLLEEARDLAQTANRTRCCMGDRMLRLCDEIEGITPDPELSQEEPDA</sequence>
<dbReference type="Proteomes" id="UP001058290">
    <property type="component" value="Chromosome"/>
</dbReference>